<evidence type="ECO:0000259" key="2">
    <source>
        <dbReference type="PROSITE" id="PS50164"/>
    </source>
</evidence>
<dbReference type="Pfam" id="PF01541">
    <property type="entry name" value="GIY-YIG"/>
    <property type="match status" value="1"/>
</dbReference>
<comment type="similarity">
    <text evidence="1">Belongs to the UPF0213 family.</text>
</comment>
<evidence type="ECO:0000256" key="1">
    <source>
        <dbReference type="ARBA" id="ARBA00007435"/>
    </source>
</evidence>
<dbReference type="AlphaFoldDB" id="A0A2M8F927"/>
<dbReference type="CDD" id="cd10449">
    <property type="entry name" value="GIY-YIG_SLX1_like"/>
    <property type="match status" value="1"/>
</dbReference>
<dbReference type="InterPro" id="IPR050190">
    <property type="entry name" value="UPF0213_domain"/>
</dbReference>
<dbReference type="Proteomes" id="UP000231456">
    <property type="component" value="Unassembled WGS sequence"/>
</dbReference>
<feature type="domain" description="GIY-YIG" evidence="2">
    <location>
        <begin position="1"/>
        <end position="75"/>
    </location>
</feature>
<protein>
    <submittedName>
        <fullName evidence="3">Excinuclease ABC subunit C</fullName>
    </submittedName>
</protein>
<reference evidence="4" key="1">
    <citation type="submission" date="2017-09" db="EMBL/GenBank/DDBJ databases">
        <title>Depth-based differentiation of microbial function through sediment-hosted aquifers and enrichment of novel symbionts in the deep terrestrial subsurface.</title>
        <authorList>
            <person name="Probst A.J."/>
            <person name="Ladd B."/>
            <person name="Jarett J.K."/>
            <person name="Geller-Mcgrath D.E."/>
            <person name="Sieber C.M.K."/>
            <person name="Emerson J.B."/>
            <person name="Anantharaman K."/>
            <person name="Thomas B.C."/>
            <person name="Malmstrom R."/>
            <person name="Stieglmeier M."/>
            <person name="Klingl A."/>
            <person name="Woyke T."/>
            <person name="Ryan C.M."/>
            <person name="Banfield J.F."/>
        </authorList>
    </citation>
    <scope>NUCLEOTIDE SEQUENCE [LARGE SCALE GENOMIC DNA]</scope>
</reference>
<evidence type="ECO:0000313" key="3">
    <source>
        <dbReference type="EMBL" id="PJC52189.1"/>
    </source>
</evidence>
<dbReference type="PROSITE" id="PS50164">
    <property type="entry name" value="GIY_YIG"/>
    <property type="match status" value="1"/>
</dbReference>
<accession>A0A2M8F927</accession>
<dbReference type="InterPro" id="IPR000305">
    <property type="entry name" value="GIY-YIG_endonuc"/>
</dbReference>
<dbReference type="PANTHER" id="PTHR34477:SF5">
    <property type="entry name" value="BSL5627 PROTEIN"/>
    <property type="match status" value="1"/>
</dbReference>
<dbReference type="SUPFAM" id="SSF82771">
    <property type="entry name" value="GIY-YIG endonuclease"/>
    <property type="match status" value="1"/>
</dbReference>
<proteinExistence type="inferred from homology"/>
<name>A0A2M8F927_9BACT</name>
<dbReference type="PANTHER" id="PTHR34477">
    <property type="entry name" value="UPF0213 PROTEIN YHBQ"/>
    <property type="match status" value="1"/>
</dbReference>
<comment type="caution">
    <text evidence="3">The sequence shown here is derived from an EMBL/GenBank/DDBJ whole genome shotgun (WGS) entry which is preliminary data.</text>
</comment>
<sequence length="78" mass="9522">MYYTYVLKSYKDGNFYVGYSADLKRRLKEHTEGLVEATRSRRPFELVYYEACRSKEKALKREKYFKTGFGRRFLQDRI</sequence>
<gene>
    <name evidence="3" type="ORF">CO030_04215</name>
</gene>
<dbReference type="InterPro" id="IPR035901">
    <property type="entry name" value="GIY-YIG_endonuc_sf"/>
</dbReference>
<organism evidence="3 4">
    <name type="scientific">Candidatus Magasanikbacteria bacterium CG_4_9_14_0_2_um_filter_42_11</name>
    <dbReference type="NCBI Taxonomy" id="1974643"/>
    <lineage>
        <taxon>Bacteria</taxon>
        <taxon>Candidatus Magasanikiibacteriota</taxon>
    </lineage>
</organism>
<dbReference type="EMBL" id="PFRH01000130">
    <property type="protein sequence ID" value="PJC52189.1"/>
    <property type="molecule type" value="Genomic_DNA"/>
</dbReference>
<evidence type="ECO:0000313" key="4">
    <source>
        <dbReference type="Proteomes" id="UP000231456"/>
    </source>
</evidence>
<dbReference type="Gene3D" id="3.40.1440.10">
    <property type="entry name" value="GIY-YIG endonuclease"/>
    <property type="match status" value="1"/>
</dbReference>